<keyword evidence="3" id="KW-1185">Reference proteome</keyword>
<dbReference type="RefSeq" id="WP_163775354.1">
    <property type="nucleotide sequence ID" value="NZ_AP022569.1"/>
</dbReference>
<dbReference type="InterPro" id="IPR002645">
    <property type="entry name" value="STAS_dom"/>
</dbReference>
<dbReference type="AlphaFoldDB" id="A0A7I7KSA4"/>
<dbReference type="SUPFAM" id="SSF52091">
    <property type="entry name" value="SpoIIaa-like"/>
    <property type="match status" value="1"/>
</dbReference>
<reference evidence="2 3" key="1">
    <citation type="journal article" date="2019" name="Emerg. Microbes Infect.">
        <title>Comprehensive subspecies identification of 175 nontuberculous mycobacteria species based on 7547 genomic profiles.</title>
        <authorList>
            <person name="Matsumoto Y."/>
            <person name="Kinjo T."/>
            <person name="Motooka D."/>
            <person name="Nabeya D."/>
            <person name="Jung N."/>
            <person name="Uechi K."/>
            <person name="Horii T."/>
            <person name="Iida T."/>
            <person name="Fujita J."/>
            <person name="Nakamura S."/>
        </authorList>
    </citation>
    <scope>NUCLEOTIDE SEQUENCE [LARGE SCALE GENOMIC DNA]</scope>
    <source>
        <strain evidence="2 3">JCM 12404</strain>
    </source>
</reference>
<sequence>MNESVDTATTYLAPRHAHLPFECGGAAVRAQCRHLATVITVSGAVDTNNVDRVSEYAKRFMLPDKAFVLDLSGVDTFTAHAVRLLYSIDASCSAAGVEWAVIPSQAVNVTLLATHEDATFPIAETVHEALHYFADANSARRRLLLPLLTKTA</sequence>
<accession>A0A7I7KSA4</accession>
<name>A0A7I7KSA4_9MYCO</name>
<evidence type="ECO:0000259" key="1">
    <source>
        <dbReference type="PROSITE" id="PS50801"/>
    </source>
</evidence>
<dbReference type="Proteomes" id="UP000465866">
    <property type="component" value="Chromosome"/>
</dbReference>
<organism evidence="2 3">
    <name type="scientific">Mycobacterium cookii</name>
    <dbReference type="NCBI Taxonomy" id="1775"/>
    <lineage>
        <taxon>Bacteria</taxon>
        <taxon>Bacillati</taxon>
        <taxon>Actinomycetota</taxon>
        <taxon>Actinomycetes</taxon>
        <taxon>Mycobacteriales</taxon>
        <taxon>Mycobacteriaceae</taxon>
        <taxon>Mycobacterium</taxon>
    </lineage>
</organism>
<dbReference type="KEGG" id="mcoo:MCOO_10000"/>
<evidence type="ECO:0000313" key="2">
    <source>
        <dbReference type="EMBL" id="BBX44985.1"/>
    </source>
</evidence>
<feature type="domain" description="STAS" evidence="1">
    <location>
        <begin position="38"/>
        <end position="98"/>
    </location>
</feature>
<protein>
    <submittedName>
        <fullName evidence="2">Anti-sigma factor antagonist</fullName>
    </submittedName>
</protein>
<gene>
    <name evidence="2" type="ORF">MCOO_10000</name>
</gene>
<evidence type="ECO:0000313" key="3">
    <source>
        <dbReference type="Proteomes" id="UP000465866"/>
    </source>
</evidence>
<dbReference type="Pfam" id="PF01740">
    <property type="entry name" value="STAS"/>
    <property type="match status" value="1"/>
</dbReference>
<dbReference type="InterPro" id="IPR036513">
    <property type="entry name" value="STAS_dom_sf"/>
</dbReference>
<dbReference type="PROSITE" id="PS50801">
    <property type="entry name" value="STAS"/>
    <property type="match status" value="1"/>
</dbReference>
<proteinExistence type="predicted"/>
<dbReference type="Gene3D" id="3.30.750.24">
    <property type="entry name" value="STAS domain"/>
    <property type="match status" value="1"/>
</dbReference>
<dbReference type="EMBL" id="AP022569">
    <property type="protein sequence ID" value="BBX44985.1"/>
    <property type="molecule type" value="Genomic_DNA"/>
</dbReference>